<keyword evidence="1" id="KW-0802">TPR repeat</keyword>
<dbReference type="Proteomes" id="UP000054549">
    <property type="component" value="Unassembled WGS sequence"/>
</dbReference>
<dbReference type="HOGENOM" id="CLU_2518725_0_0_1"/>
<dbReference type="PROSITE" id="PS50005">
    <property type="entry name" value="TPR"/>
    <property type="match status" value="1"/>
</dbReference>
<evidence type="ECO:0000313" key="3">
    <source>
        <dbReference type="Proteomes" id="UP000054549"/>
    </source>
</evidence>
<protein>
    <submittedName>
        <fullName evidence="2">Uncharacterized protein</fullName>
    </submittedName>
</protein>
<feature type="repeat" description="TPR" evidence="1">
    <location>
        <begin position="24"/>
        <end position="57"/>
    </location>
</feature>
<dbReference type="EMBL" id="KN818269">
    <property type="protein sequence ID" value="KIL62578.1"/>
    <property type="molecule type" value="Genomic_DNA"/>
</dbReference>
<dbReference type="AlphaFoldDB" id="A0A0C2X1J6"/>
<evidence type="ECO:0000313" key="2">
    <source>
        <dbReference type="EMBL" id="KIL62578.1"/>
    </source>
</evidence>
<dbReference type="InterPro" id="IPR011990">
    <property type="entry name" value="TPR-like_helical_dom_sf"/>
</dbReference>
<name>A0A0C2X1J6_AMAMK</name>
<dbReference type="Gene3D" id="1.25.40.10">
    <property type="entry name" value="Tetratricopeptide repeat domain"/>
    <property type="match status" value="1"/>
</dbReference>
<dbReference type="InterPro" id="IPR019734">
    <property type="entry name" value="TPR_rpt"/>
</dbReference>
<gene>
    <name evidence="2" type="ORF">M378DRAFT_12780</name>
</gene>
<dbReference type="InParanoid" id="A0A0C2X1J6"/>
<dbReference type="OrthoDB" id="10329552at2759"/>
<organism evidence="2 3">
    <name type="scientific">Amanita muscaria (strain Koide BX008)</name>
    <dbReference type="NCBI Taxonomy" id="946122"/>
    <lineage>
        <taxon>Eukaryota</taxon>
        <taxon>Fungi</taxon>
        <taxon>Dikarya</taxon>
        <taxon>Basidiomycota</taxon>
        <taxon>Agaricomycotina</taxon>
        <taxon>Agaricomycetes</taxon>
        <taxon>Agaricomycetidae</taxon>
        <taxon>Agaricales</taxon>
        <taxon>Pluteineae</taxon>
        <taxon>Amanitaceae</taxon>
        <taxon>Amanita</taxon>
    </lineage>
</organism>
<reference evidence="2 3" key="1">
    <citation type="submission" date="2014-04" db="EMBL/GenBank/DDBJ databases">
        <title>Evolutionary Origins and Diversification of the Mycorrhizal Mutualists.</title>
        <authorList>
            <consortium name="DOE Joint Genome Institute"/>
            <consortium name="Mycorrhizal Genomics Consortium"/>
            <person name="Kohler A."/>
            <person name="Kuo A."/>
            <person name="Nagy L.G."/>
            <person name="Floudas D."/>
            <person name="Copeland A."/>
            <person name="Barry K.W."/>
            <person name="Cichocki N."/>
            <person name="Veneault-Fourrey C."/>
            <person name="LaButti K."/>
            <person name="Lindquist E.A."/>
            <person name="Lipzen A."/>
            <person name="Lundell T."/>
            <person name="Morin E."/>
            <person name="Murat C."/>
            <person name="Riley R."/>
            <person name="Ohm R."/>
            <person name="Sun H."/>
            <person name="Tunlid A."/>
            <person name="Henrissat B."/>
            <person name="Grigoriev I.V."/>
            <person name="Hibbett D.S."/>
            <person name="Martin F."/>
        </authorList>
    </citation>
    <scope>NUCLEOTIDE SEQUENCE [LARGE SCALE GENOMIC DNA]</scope>
    <source>
        <strain evidence="2 3">Koide BX008</strain>
    </source>
</reference>
<sequence length="97" mass="11250">MKSGKPQLYLSDIEKFNVAYPDLPFALVRLGKAYLLLEDLHGALEQFEKALSLLSPLQDEKFSQYVEGLRAYIMDLETEEGIVPFQILLRRLEKKYL</sequence>
<keyword evidence="3" id="KW-1185">Reference proteome</keyword>
<accession>A0A0C2X1J6</accession>
<proteinExistence type="predicted"/>
<dbReference type="SUPFAM" id="SSF48452">
    <property type="entry name" value="TPR-like"/>
    <property type="match status" value="1"/>
</dbReference>
<evidence type="ECO:0000256" key="1">
    <source>
        <dbReference type="PROSITE-ProRule" id="PRU00339"/>
    </source>
</evidence>